<accession>A0A2G1W5F5</accession>
<dbReference type="InterPro" id="IPR013342">
    <property type="entry name" value="Mandelate_racemase_C"/>
</dbReference>
<comment type="caution">
    <text evidence="9">The sequence shown here is derived from an EMBL/GenBank/DDBJ whole genome shotgun (WGS) entry which is preliminary data.</text>
</comment>
<feature type="domain" description="Mandelate racemase/muconate lactonizing enzyme C-terminal" evidence="8">
    <location>
        <begin position="181"/>
        <end position="272"/>
    </location>
</feature>
<evidence type="ECO:0000256" key="4">
    <source>
        <dbReference type="ARBA" id="ARBA00023235"/>
    </source>
</evidence>
<dbReference type="GeneID" id="90609985"/>
<keyword evidence="3 6" id="KW-0460">Magnesium</keyword>
<dbReference type="Pfam" id="PF13378">
    <property type="entry name" value="MR_MLE_C"/>
    <property type="match status" value="1"/>
</dbReference>
<dbReference type="PANTHER" id="PTHR48080:SF3">
    <property type="entry name" value="ENOLASE SUPERFAMILY MEMBER DDB_G0284701"/>
    <property type="match status" value="1"/>
</dbReference>
<dbReference type="Pfam" id="PF02746">
    <property type="entry name" value="MR_MLE_N"/>
    <property type="match status" value="1"/>
</dbReference>
<keyword evidence="2 6" id="KW-0479">Metal-binding</keyword>
<organism evidence="9 10">
    <name type="scientific">Rhodopirellula bahusiensis</name>
    <dbReference type="NCBI Taxonomy" id="2014065"/>
    <lineage>
        <taxon>Bacteria</taxon>
        <taxon>Pseudomonadati</taxon>
        <taxon>Planctomycetota</taxon>
        <taxon>Planctomycetia</taxon>
        <taxon>Pirellulales</taxon>
        <taxon>Pirellulaceae</taxon>
        <taxon>Rhodopirellula</taxon>
    </lineage>
</organism>
<evidence type="ECO:0000256" key="7">
    <source>
        <dbReference type="RuleBase" id="RU366006"/>
    </source>
</evidence>
<dbReference type="EC" id="5.1.1.-" evidence="7"/>
<sequence>MNRGRRVLLQGLGAGALATALPTTIGTAQEAAPVPNSTTDLIRNGKMKLSFRPYELQLKHTFTVAGNSRDTTPVVLTEIQYEGLTGYGEASLPPYLGESQQSVMQFLSKVKLEQFDDPFLLDEILAYVDSIEEGNRAAKACVDIALHDLIGKLVDQPLHKLWGINPANTPVTSFTIGIDTPEVVKMKTEEAARFKVLKVKLGGGNDREMIETVRSVTDVPIYVDVNQGWTDKHQALDVTHWLAEQRVEFVEQPLPKTAVDDLAWLTSKSPLPIIADEAFQRLGDVADFQGVYSGINIKLMKSTGLREAQKMITVARALDMKVMMGCMTETSCAVSAAAQLSPLVDWADLDGNLLISNDLYEGVQVIDGKLTLNNLPGIGIRKRTV</sequence>
<dbReference type="Proteomes" id="UP000225740">
    <property type="component" value="Unassembled WGS sequence"/>
</dbReference>
<keyword evidence="4 7" id="KW-0413">Isomerase</keyword>
<dbReference type="Gene3D" id="3.20.20.120">
    <property type="entry name" value="Enolase-like C-terminal domain"/>
    <property type="match status" value="1"/>
</dbReference>
<dbReference type="SFLD" id="SFLDG00180">
    <property type="entry name" value="muconate_cycloisomerase"/>
    <property type="match status" value="1"/>
</dbReference>
<feature type="binding site" evidence="6">
    <location>
        <position position="276"/>
    </location>
    <ligand>
        <name>Mg(2+)</name>
        <dbReference type="ChEBI" id="CHEBI:18420"/>
    </ligand>
</feature>
<dbReference type="OrthoDB" id="9775391at2"/>
<dbReference type="InterPro" id="IPR034603">
    <property type="entry name" value="Dipeptide_epimerase"/>
</dbReference>
<dbReference type="PROSITE" id="PS51318">
    <property type="entry name" value="TAT"/>
    <property type="match status" value="1"/>
</dbReference>
<gene>
    <name evidence="9" type="ORF">CEE69_18315</name>
</gene>
<dbReference type="InterPro" id="IPR029065">
    <property type="entry name" value="Enolase_C-like"/>
</dbReference>
<dbReference type="SUPFAM" id="SSF51604">
    <property type="entry name" value="Enolase C-terminal domain-like"/>
    <property type="match status" value="1"/>
</dbReference>
<dbReference type="PANTHER" id="PTHR48080">
    <property type="entry name" value="D-GALACTONATE DEHYDRATASE-RELATED"/>
    <property type="match status" value="1"/>
</dbReference>
<evidence type="ECO:0000256" key="3">
    <source>
        <dbReference type="ARBA" id="ARBA00022842"/>
    </source>
</evidence>
<feature type="binding site" evidence="6">
    <location>
        <position position="224"/>
    </location>
    <ligand>
        <name>Mg(2+)</name>
        <dbReference type="ChEBI" id="CHEBI:18420"/>
    </ligand>
</feature>
<dbReference type="GO" id="GO:0016855">
    <property type="term" value="F:racemase and epimerase activity, acting on amino acids and derivatives"/>
    <property type="evidence" value="ECO:0007669"/>
    <property type="project" value="UniProtKB-UniRule"/>
</dbReference>
<comment type="cofactor">
    <cofactor evidence="6 7">
        <name>Mg(2+)</name>
        <dbReference type="ChEBI" id="CHEBI:18420"/>
    </cofactor>
    <text evidence="6 7">Binds 1 Mg(2+) ion per subunit.</text>
</comment>
<proteinExistence type="inferred from homology"/>
<evidence type="ECO:0000313" key="9">
    <source>
        <dbReference type="EMBL" id="PHQ33869.1"/>
    </source>
</evidence>
<evidence type="ECO:0000256" key="6">
    <source>
        <dbReference type="PIRSR" id="PIRSR634603-3"/>
    </source>
</evidence>
<dbReference type="GO" id="GO:0046872">
    <property type="term" value="F:metal ion binding"/>
    <property type="evidence" value="ECO:0007669"/>
    <property type="project" value="UniProtKB-KW"/>
</dbReference>
<evidence type="ECO:0000256" key="2">
    <source>
        <dbReference type="ARBA" id="ARBA00022723"/>
    </source>
</evidence>
<evidence type="ECO:0000256" key="1">
    <source>
        <dbReference type="ARBA" id="ARBA00008031"/>
    </source>
</evidence>
<reference evidence="9 10" key="1">
    <citation type="submission" date="2017-06" db="EMBL/GenBank/DDBJ databases">
        <title>Description of Rhodopirellula bahusiensis sp. nov.</title>
        <authorList>
            <person name="Kizina J."/>
            <person name="Harder J."/>
        </authorList>
    </citation>
    <scope>NUCLEOTIDE SEQUENCE [LARGE SCALE GENOMIC DNA]</scope>
    <source>
        <strain evidence="9 10">SWK21</strain>
    </source>
</reference>
<feature type="binding site" evidence="6">
    <location>
        <position position="251"/>
    </location>
    <ligand>
        <name>Mg(2+)</name>
        <dbReference type="ChEBI" id="CHEBI:18420"/>
    </ligand>
</feature>
<dbReference type="InterPro" id="IPR006311">
    <property type="entry name" value="TAT_signal"/>
</dbReference>
<dbReference type="SFLD" id="SFLDS00001">
    <property type="entry name" value="Enolase"/>
    <property type="match status" value="1"/>
</dbReference>
<keyword evidence="10" id="KW-1185">Reference proteome</keyword>
<protein>
    <recommendedName>
        <fullName evidence="7">Dipeptide epimerase</fullName>
        <ecNumber evidence="7">5.1.1.-</ecNumber>
    </recommendedName>
</protein>
<dbReference type="InterPro" id="IPR036849">
    <property type="entry name" value="Enolase-like_C_sf"/>
</dbReference>
<feature type="active site" description="Proton acceptor; specific for (R)-substrate epimerization" evidence="5">
    <location>
        <position position="200"/>
    </location>
</feature>
<dbReference type="EMBL" id="NIZW01000014">
    <property type="protein sequence ID" value="PHQ33869.1"/>
    <property type="molecule type" value="Genomic_DNA"/>
</dbReference>
<dbReference type="Gene3D" id="3.30.390.10">
    <property type="entry name" value="Enolase-like, N-terminal domain"/>
    <property type="match status" value="1"/>
</dbReference>
<evidence type="ECO:0000256" key="5">
    <source>
        <dbReference type="PIRSR" id="PIRSR634603-1"/>
    </source>
</evidence>
<dbReference type="CDD" id="cd03319">
    <property type="entry name" value="L-Ala-DL-Glu_epimerase"/>
    <property type="match status" value="1"/>
</dbReference>
<dbReference type="AlphaFoldDB" id="A0A2G1W5F5"/>
<evidence type="ECO:0000313" key="10">
    <source>
        <dbReference type="Proteomes" id="UP000225740"/>
    </source>
</evidence>
<feature type="active site" description="Proton acceptor; specific for (S)-substrate epimerization" evidence="5">
    <location>
        <position position="298"/>
    </location>
</feature>
<dbReference type="SUPFAM" id="SSF54826">
    <property type="entry name" value="Enolase N-terminal domain-like"/>
    <property type="match status" value="1"/>
</dbReference>
<evidence type="ECO:0000259" key="8">
    <source>
        <dbReference type="SMART" id="SM00922"/>
    </source>
</evidence>
<dbReference type="InterPro" id="IPR034593">
    <property type="entry name" value="DgoD-like"/>
</dbReference>
<comment type="similarity">
    <text evidence="1 7">Belongs to the mandelate racemase/muconate lactonizing enzyme family.</text>
</comment>
<dbReference type="SMART" id="SM00922">
    <property type="entry name" value="MR_MLE"/>
    <property type="match status" value="1"/>
</dbReference>
<dbReference type="RefSeq" id="WP_099262083.1">
    <property type="nucleotide sequence ID" value="NZ_NIZW01000014.1"/>
</dbReference>
<name>A0A2G1W5F5_9BACT</name>
<dbReference type="InterPro" id="IPR013341">
    <property type="entry name" value="Mandelate_racemase_N_dom"/>
</dbReference>
<dbReference type="InterPro" id="IPR029017">
    <property type="entry name" value="Enolase-like_N"/>
</dbReference>